<keyword evidence="4" id="KW-0862">Zinc</keyword>
<dbReference type="Gene3D" id="2.30.30.140">
    <property type="match status" value="1"/>
</dbReference>
<organism evidence="10 11">
    <name type="scientific">Ranatra chinensis</name>
    <dbReference type="NCBI Taxonomy" id="642074"/>
    <lineage>
        <taxon>Eukaryota</taxon>
        <taxon>Metazoa</taxon>
        <taxon>Ecdysozoa</taxon>
        <taxon>Arthropoda</taxon>
        <taxon>Hexapoda</taxon>
        <taxon>Insecta</taxon>
        <taxon>Pterygota</taxon>
        <taxon>Neoptera</taxon>
        <taxon>Paraneoptera</taxon>
        <taxon>Hemiptera</taxon>
        <taxon>Heteroptera</taxon>
        <taxon>Panheteroptera</taxon>
        <taxon>Nepomorpha</taxon>
        <taxon>Nepidae</taxon>
        <taxon>Ranatrinae</taxon>
        <taxon>Ranatra</taxon>
    </lineage>
</organism>
<evidence type="ECO:0000256" key="7">
    <source>
        <dbReference type="ARBA" id="ARBA00023163"/>
    </source>
</evidence>
<keyword evidence="6" id="KW-0238">DNA-binding</keyword>
<dbReference type="PANTHER" id="PTHR13006:SF9">
    <property type="entry name" value="GLUCOSE TRANSPORTER 4 ENHANCER FACTOR, ISOFORM G"/>
    <property type="match status" value="1"/>
</dbReference>
<dbReference type="InterPro" id="IPR031940">
    <property type="entry name" value="DUF4772"/>
</dbReference>
<dbReference type="EMBL" id="JBFDAA010000001">
    <property type="protein sequence ID" value="KAL1140327.1"/>
    <property type="molecule type" value="Genomic_DNA"/>
</dbReference>
<keyword evidence="7" id="KW-0804">Transcription</keyword>
<comment type="caution">
    <text evidence="10">The sequence shown here is derived from an EMBL/GenBank/DDBJ whole genome shotgun (WGS) entry which is preliminary data.</text>
</comment>
<gene>
    <name evidence="10" type="ORF">AAG570_000259</name>
</gene>
<evidence type="ECO:0000256" key="2">
    <source>
        <dbReference type="ARBA" id="ARBA00022723"/>
    </source>
</evidence>
<comment type="subcellular location">
    <subcellularLocation>
        <location evidence="1">Nucleus</location>
    </subcellularLocation>
</comment>
<evidence type="ECO:0000256" key="1">
    <source>
        <dbReference type="ARBA" id="ARBA00004123"/>
    </source>
</evidence>
<dbReference type="Proteomes" id="UP001558652">
    <property type="component" value="Unassembled WGS sequence"/>
</dbReference>
<protein>
    <recommendedName>
        <fullName evidence="9">DUF4772 domain-containing protein</fullName>
    </recommendedName>
</protein>
<evidence type="ECO:0000313" key="11">
    <source>
        <dbReference type="Proteomes" id="UP001558652"/>
    </source>
</evidence>
<keyword evidence="8" id="KW-0539">Nucleus</keyword>
<feature type="domain" description="DUF4772" evidence="9">
    <location>
        <begin position="5"/>
        <end position="119"/>
    </location>
</feature>
<evidence type="ECO:0000256" key="8">
    <source>
        <dbReference type="ARBA" id="ARBA00023242"/>
    </source>
</evidence>
<evidence type="ECO:0000259" key="9">
    <source>
        <dbReference type="Pfam" id="PF15997"/>
    </source>
</evidence>
<sequence>MSTGKRLAKRSIIGTRVCVRAEDGFYYPGVIDSVKTPADNPTAPPSQTRYTVRFDRPAGAGLNSKREFRHSELIGSGFGTIHGVRLLPAQKVYITYNGREISGRVVVHRVLPDDEVVVSVLPPGAEVSQLIIYRNSVSGVA</sequence>
<evidence type="ECO:0000313" key="10">
    <source>
        <dbReference type="EMBL" id="KAL1140327.1"/>
    </source>
</evidence>
<evidence type="ECO:0000256" key="6">
    <source>
        <dbReference type="ARBA" id="ARBA00023125"/>
    </source>
</evidence>
<reference evidence="10 11" key="1">
    <citation type="submission" date="2024-07" db="EMBL/GenBank/DDBJ databases">
        <title>Chromosome-level genome assembly of the water stick insect Ranatra chinensis (Heteroptera: Nepidae).</title>
        <authorList>
            <person name="Liu X."/>
        </authorList>
    </citation>
    <scope>NUCLEOTIDE SEQUENCE [LARGE SCALE GENOMIC DNA]</scope>
    <source>
        <strain evidence="10">Cailab_2021Rc</strain>
        <tissue evidence="10">Muscle</tissue>
    </source>
</reference>
<evidence type="ECO:0000256" key="4">
    <source>
        <dbReference type="ARBA" id="ARBA00022833"/>
    </source>
</evidence>
<keyword evidence="2" id="KW-0479">Metal-binding</keyword>
<dbReference type="Pfam" id="PF15997">
    <property type="entry name" value="DUF4772"/>
    <property type="match status" value="1"/>
</dbReference>
<dbReference type="GO" id="GO:0003677">
    <property type="term" value="F:DNA binding"/>
    <property type="evidence" value="ECO:0007669"/>
    <property type="project" value="UniProtKB-KW"/>
</dbReference>
<name>A0ABD0YWK7_9HEMI</name>
<dbReference type="PANTHER" id="PTHR13006">
    <property type="entry name" value="PAPILLOMAVIRUS REGULATORY FACTOR PRF-1"/>
    <property type="match status" value="1"/>
</dbReference>
<keyword evidence="5" id="KW-0805">Transcription regulation</keyword>
<accession>A0ABD0YWK7</accession>
<proteinExistence type="predicted"/>
<dbReference type="GO" id="GO:0008270">
    <property type="term" value="F:zinc ion binding"/>
    <property type="evidence" value="ECO:0007669"/>
    <property type="project" value="UniProtKB-KW"/>
</dbReference>
<evidence type="ECO:0000256" key="5">
    <source>
        <dbReference type="ARBA" id="ARBA00023015"/>
    </source>
</evidence>
<keyword evidence="11" id="KW-1185">Reference proteome</keyword>
<dbReference type="AlphaFoldDB" id="A0ABD0YWK7"/>
<dbReference type="InterPro" id="IPR052253">
    <property type="entry name" value="CR1/CR2-DNA-binding_regulator"/>
</dbReference>
<keyword evidence="3" id="KW-0863">Zinc-finger</keyword>
<evidence type="ECO:0000256" key="3">
    <source>
        <dbReference type="ARBA" id="ARBA00022771"/>
    </source>
</evidence>
<dbReference type="GO" id="GO:0005634">
    <property type="term" value="C:nucleus"/>
    <property type="evidence" value="ECO:0007669"/>
    <property type="project" value="UniProtKB-SubCell"/>
</dbReference>